<feature type="region of interest" description="Disordered" evidence="1">
    <location>
        <begin position="133"/>
        <end position="156"/>
    </location>
</feature>
<name>A0A7R8WFC1_9CRUS</name>
<feature type="compositionally biased region" description="Low complexity" evidence="1">
    <location>
        <begin position="95"/>
        <end position="106"/>
    </location>
</feature>
<feature type="compositionally biased region" description="Basic and acidic residues" evidence="1">
    <location>
        <begin position="385"/>
        <end position="398"/>
    </location>
</feature>
<feature type="region of interest" description="Disordered" evidence="1">
    <location>
        <begin position="56"/>
        <end position="116"/>
    </location>
</feature>
<dbReference type="AlphaFoldDB" id="A0A7R8WFC1"/>
<gene>
    <name evidence="2" type="ORF">CTOB1V02_LOCUS7805</name>
</gene>
<feature type="region of interest" description="Disordered" evidence="1">
    <location>
        <begin position="551"/>
        <end position="574"/>
    </location>
</feature>
<feature type="region of interest" description="Disordered" evidence="1">
    <location>
        <begin position="347"/>
        <end position="419"/>
    </location>
</feature>
<feature type="region of interest" description="Disordered" evidence="1">
    <location>
        <begin position="460"/>
        <end position="479"/>
    </location>
</feature>
<accession>A0A7R8WFC1</accession>
<evidence type="ECO:0000256" key="1">
    <source>
        <dbReference type="SAM" id="MobiDB-lite"/>
    </source>
</evidence>
<proteinExistence type="predicted"/>
<sequence>MNNWKSKTWDEWASLLTQIPVNSTLRLPPPPSQTPSRRAHLDLNASPFSNLETEHRPAANTDAGSGLVSTTTCPPLFREPPDQSYQGEDFHPEYQQQPTQATALQPSRSAPLLTSSPSNPILRAAFLNFLLQTSVPPDRDPPSPTPGGDQPSHPPWMSHEEYILALQISEYCRILQQVKLQKQAKAQQQRVHQQSTQPVATETYTHFGPPCTPATSSWHPMHSPFEECIHDAILRTRLGLTYRHRRTGESLVSCLGSEPTREKTFDQTRVNPSRFETQSETSPVQKTLPFCSLQDAAILVEAGTAESCTEPTTGEEPFTDLAATGSDCGTRGGASFMYRDASWPQLCSRKSPLTPPGLEPTSPQPETPPPPYFFCDTDFPPLAPRDSRQPARPDSGHPREKKRGGNTWKRSAKQQHGCSNMVAGEETACFLTRHSRRGPTKRAATPDVACLLSFQTPQQGSATKTRVERGHHGSPTVSFPRRSFVSRTRLRNNTGLGGSPSAASPTKDRVTDYWNVPSCYHFIGAEFDKTVTSNPSRECDFSWEDLISSDSSDLVLSRSNSENRPRKRRDTISN</sequence>
<feature type="compositionally biased region" description="Basic residues" evidence="1">
    <location>
        <begin position="565"/>
        <end position="574"/>
    </location>
</feature>
<feature type="compositionally biased region" description="Low complexity" evidence="1">
    <location>
        <begin position="551"/>
        <end position="560"/>
    </location>
</feature>
<organism evidence="2">
    <name type="scientific">Cyprideis torosa</name>
    <dbReference type="NCBI Taxonomy" id="163714"/>
    <lineage>
        <taxon>Eukaryota</taxon>
        <taxon>Metazoa</taxon>
        <taxon>Ecdysozoa</taxon>
        <taxon>Arthropoda</taxon>
        <taxon>Crustacea</taxon>
        <taxon>Oligostraca</taxon>
        <taxon>Ostracoda</taxon>
        <taxon>Podocopa</taxon>
        <taxon>Podocopida</taxon>
        <taxon>Cytherocopina</taxon>
        <taxon>Cytheroidea</taxon>
        <taxon>Cytherideidae</taxon>
        <taxon>Cyprideis</taxon>
    </lineage>
</organism>
<protein>
    <submittedName>
        <fullName evidence="2">Uncharacterized protein</fullName>
    </submittedName>
</protein>
<reference evidence="2" key="1">
    <citation type="submission" date="2020-11" db="EMBL/GenBank/DDBJ databases">
        <authorList>
            <person name="Tran Van P."/>
        </authorList>
    </citation>
    <scope>NUCLEOTIDE SEQUENCE</scope>
</reference>
<evidence type="ECO:0000313" key="2">
    <source>
        <dbReference type="EMBL" id="CAD7229940.1"/>
    </source>
</evidence>
<dbReference type="EMBL" id="OB662366">
    <property type="protein sequence ID" value="CAD7229940.1"/>
    <property type="molecule type" value="Genomic_DNA"/>
</dbReference>
<feature type="compositionally biased region" description="Pro residues" evidence="1">
    <location>
        <begin position="353"/>
        <end position="372"/>
    </location>
</feature>